<sequence length="219" mass="24607">MNTIAISRLVGSDAGAIAKQLAVSLGYDLVDKAVLQGTLQQYGLTRFGELYTSPPNLWDLANTKNLEIVSMLNDTMRALAHRGRTVVLARGGYVALNKYADVLHVRLHAPFDVRVDRVMARENIAKREDAKTKVAADDKARIKFVERFYRCKWHDESELDLVLNTDIIPKPTAESWITEALRLQEAKDGRPDVQLAQKTRVDPLLLSAIDEAIERRISI</sequence>
<evidence type="ECO:0000313" key="1">
    <source>
        <dbReference type="EMBL" id="MBC2602579.1"/>
    </source>
</evidence>
<accession>A0A7X1AZ30</accession>
<reference evidence="1 2" key="1">
    <citation type="submission" date="2020-07" db="EMBL/GenBank/DDBJ databases">
        <authorList>
            <person name="Feng X."/>
        </authorList>
    </citation>
    <scope>NUCLEOTIDE SEQUENCE [LARGE SCALE GENOMIC DNA]</scope>
    <source>
        <strain evidence="1 2">JCM14086</strain>
    </source>
</reference>
<dbReference type="AlphaFoldDB" id="A0A7X1AZ30"/>
<dbReference type="RefSeq" id="WP_185693246.1">
    <property type="nucleotide sequence ID" value="NZ_JACHVA010000101.1"/>
</dbReference>
<name>A0A7X1AZ30_9BACT</name>
<proteinExistence type="predicted"/>
<keyword evidence="1" id="KW-0418">Kinase</keyword>
<dbReference type="Gene3D" id="3.40.50.300">
    <property type="entry name" value="P-loop containing nucleotide triphosphate hydrolases"/>
    <property type="match status" value="1"/>
</dbReference>
<dbReference type="Proteomes" id="UP000525652">
    <property type="component" value="Unassembled WGS sequence"/>
</dbReference>
<comment type="caution">
    <text evidence="1">The sequence shown here is derived from an EMBL/GenBank/DDBJ whole genome shotgun (WGS) entry which is preliminary data.</text>
</comment>
<dbReference type="EMBL" id="JACHVA010000101">
    <property type="protein sequence ID" value="MBC2602579.1"/>
    <property type="molecule type" value="Genomic_DNA"/>
</dbReference>
<protein>
    <submittedName>
        <fullName evidence="1">Cytidylate kinase-like family protein</fullName>
    </submittedName>
</protein>
<dbReference type="Pfam" id="PF13189">
    <property type="entry name" value="Cytidylate_kin2"/>
    <property type="match status" value="1"/>
</dbReference>
<keyword evidence="2" id="KW-1185">Reference proteome</keyword>
<gene>
    <name evidence="1" type="ORF">H5P30_12425</name>
</gene>
<keyword evidence="1" id="KW-0808">Transferase</keyword>
<dbReference type="InterPro" id="IPR027417">
    <property type="entry name" value="P-loop_NTPase"/>
</dbReference>
<dbReference type="GO" id="GO:0016301">
    <property type="term" value="F:kinase activity"/>
    <property type="evidence" value="ECO:0007669"/>
    <property type="project" value="UniProtKB-KW"/>
</dbReference>
<evidence type="ECO:0000313" key="2">
    <source>
        <dbReference type="Proteomes" id="UP000525652"/>
    </source>
</evidence>
<organism evidence="1 2">
    <name type="scientific">Puniceicoccus vermicola</name>
    <dbReference type="NCBI Taxonomy" id="388746"/>
    <lineage>
        <taxon>Bacteria</taxon>
        <taxon>Pseudomonadati</taxon>
        <taxon>Verrucomicrobiota</taxon>
        <taxon>Opitutia</taxon>
        <taxon>Puniceicoccales</taxon>
        <taxon>Puniceicoccaceae</taxon>
        <taxon>Puniceicoccus</taxon>
    </lineage>
</organism>